<proteinExistence type="inferred from homology"/>
<evidence type="ECO:0000256" key="4">
    <source>
        <dbReference type="SAM" id="MobiDB-lite"/>
    </source>
</evidence>
<dbReference type="InterPro" id="IPR045257">
    <property type="entry name" value="E2/Pdx1"/>
</dbReference>
<dbReference type="PROSITE" id="PS51826">
    <property type="entry name" value="PSBD"/>
    <property type="match status" value="1"/>
</dbReference>
<dbReference type="SUPFAM" id="SSF47005">
    <property type="entry name" value="Peripheral subunit-binding domain of 2-oxo acid dehydrogenase complex"/>
    <property type="match status" value="1"/>
</dbReference>
<evidence type="ECO:0000256" key="3">
    <source>
        <dbReference type="ARBA" id="ARBA00022946"/>
    </source>
</evidence>
<feature type="compositionally biased region" description="Polar residues" evidence="4">
    <location>
        <begin position="126"/>
        <end position="141"/>
    </location>
</feature>
<dbReference type="InterPro" id="IPR004167">
    <property type="entry name" value="PSBD"/>
</dbReference>
<dbReference type="SUPFAM" id="SSF51230">
    <property type="entry name" value="Single hybrid motif"/>
    <property type="match status" value="1"/>
</dbReference>
<feature type="domain" description="Lipoyl-binding" evidence="5">
    <location>
        <begin position="1"/>
        <end position="72"/>
    </location>
</feature>
<dbReference type="InterPro" id="IPR003016">
    <property type="entry name" value="2-oxoA_DH_lipoyl-BS"/>
</dbReference>
<organism evidence="7 8">
    <name type="scientific">Imshaugia aleurites</name>
    <dbReference type="NCBI Taxonomy" id="172621"/>
    <lineage>
        <taxon>Eukaryota</taxon>
        <taxon>Fungi</taxon>
        <taxon>Dikarya</taxon>
        <taxon>Ascomycota</taxon>
        <taxon>Pezizomycotina</taxon>
        <taxon>Lecanoromycetes</taxon>
        <taxon>OSLEUM clade</taxon>
        <taxon>Lecanoromycetidae</taxon>
        <taxon>Lecanorales</taxon>
        <taxon>Lecanorineae</taxon>
        <taxon>Parmeliaceae</taxon>
        <taxon>Imshaugia</taxon>
    </lineage>
</organism>
<dbReference type="AlphaFoldDB" id="A0A8H3PIL3"/>
<dbReference type="GO" id="GO:0006086">
    <property type="term" value="P:pyruvate decarboxylation to acetyl-CoA"/>
    <property type="evidence" value="ECO:0007669"/>
    <property type="project" value="InterPro"/>
</dbReference>
<keyword evidence="2" id="KW-0450">Lipoyl</keyword>
<dbReference type="EMBL" id="CAJPDT010000142">
    <property type="protein sequence ID" value="CAF9941149.1"/>
    <property type="molecule type" value="Genomic_DNA"/>
</dbReference>
<gene>
    <name evidence="7" type="primary">PDX1</name>
    <name evidence="7" type="ORF">IMSHALPRED_002449</name>
</gene>
<comment type="similarity">
    <text evidence="1">Belongs to the 2-oxoacid dehydrogenase family.</text>
</comment>
<keyword evidence="3" id="KW-0809">Transit peptide</keyword>
<dbReference type="InterPro" id="IPR011053">
    <property type="entry name" value="Single_hybrid_motif"/>
</dbReference>
<evidence type="ECO:0000313" key="7">
    <source>
        <dbReference type="EMBL" id="CAF9941149.1"/>
    </source>
</evidence>
<dbReference type="InterPro" id="IPR000089">
    <property type="entry name" value="Biotin_lipoyl"/>
</dbReference>
<sequence length="417" mass="44245">MPAMSPTMTEGNIASWKVKEGDLFSTGDVLLEIETDKAQMEVEAQDDGKMAKIMQEAGSKGVKVGTRIAVLAGTDDNLSTLTLPAEESVPSPSPQDDLQAGIDDSKSSRSKAKAPSSSKNENSPSVNTSKPPVPSTSSGKVQKQGYPLYPSITQLLHENGVSSAEAEKIPASGPKGRLLKGDVLGYLGRISSTYSSEQSARITKLGHLDLSNVEPAPPKAMAPSQPSKAQARKVPESESEPTNTEIAIPISLSSVISVQNRIQATLGITLPLSTFIARATELANNDLPRSAATGPSADDLFNQILGLNSVSTRTSRGNYLPQVSALPETPSMERADLRRQPDVYEMLTGPSSVSTRVLEVPRPGITDGSKTGDLSNVFSVSAAKGDEKRARSFLERVKTILQVEPGKLVLLSEQVDR</sequence>
<evidence type="ECO:0000313" key="8">
    <source>
        <dbReference type="Proteomes" id="UP000664534"/>
    </source>
</evidence>
<comment type="caution">
    <text evidence="7">The sequence shown here is derived from an EMBL/GenBank/DDBJ whole genome shotgun (WGS) entry which is preliminary data.</text>
</comment>
<dbReference type="Gene3D" id="2.40.50.100">
    <property type="match status" value="1"/>
</dbReference>
<evidence type="ECO:0000259" key="5">
    <source>
        <dbReference type="PROSITE" id="PS50968"/>
    </source>
</evidence>
<dbReference type="InterPro" id="IPR036625">
    <property type="entry name" value="E3-bd_dom_sf"/>
</dbReference>
<reference evidence="7" key="1">
    <citation type="submission" date="2021-03" db="EMBL/GenBank/DDBJ databases">
        <authorList>
            <person name="Tagirdzhanova G."/>
        </authorList>
    </citation>
    <scope>NUCLEOTIDE SEQUENCE</scope>
</reference>
<dbReference type="FunFam" id="2.40.50.100:FF:000010">
    <property type="entry name" value="Acetyltransferase component of pyruvate dehydrogenase complex"/>
    <property type="match status" value="1"/>
</dbReference>
<feature type="compositionally biased region" description="Low complexity" evidence="4">
    <location>
        <begin position="113"/>
        <end position="125"/>
    </location>
</feature>
<protein>
    <submittedName>
        <fullName evidence="7">Pyridoxine biosynthesis protein</fullName>
    </submittedName>
</protein>
<keyword evidence="8" id="KW-1185">Reference proteome</keyword>
<dbReference type="GO" id="GO:0045254">
    <property type="term" value="C:pyruvate dehydrogenase complex"/>
    <property type="evidence" value="ECO:0007669"/>
    <property type="project" value="InterPro"/>
</dbReference>
<dbReference type="Pfam" id="PF00364">
    <property type="entry name" value="Biotin_lipoyl"/>
    <property type="match status" value="1"/>
</dbReference>
<dbReference type="Proteomes" id="UP000664534">
    <property type="component" value="Unassembled WGS sequence"/>
</dbReference>
<evidence type="ECO:0000256" key="1">
    <source>
        <dbReference type="ARBA" id="ARBA00007317"/>
    </source>
</evidence>
<dbReference type="CDD" id="cd06849">
    <property type="entry name" value="lipoyl_domain"/>
    <property type="match status" value="1"/>
</dbReference>
<dbReference type="Gene3D" id="4.10.320.10">
    <property type="entry name" value="E3-binding domain"/>
    <property type="match status" value="1"/>
</dbReference>
<feature type="region of interest" description="Disordered" evidence="4">
    <location>
        <begin position="75"/>
        <end position="144"/>
    </location>
</feature>
<dbReference type="PANTHER" id="PTHR23151:SF82">
    <property type="entry name" value="PYRUVATE DEHYDROGENASE COMPLEX PROTEIN X COMPONENT, MITOCHONDRIAL"/>
    <property type="match status" value="1"/>
</dbReference>
<feature type="domain" description="Peripheral subunit-binding (PSBD)" evidence="6">
    <location>
        <begin position="147"/>
        <end position="187"/>
    </location>
</feature>
<feature type="region of interest" description="Disordered" evidence="4">
    <location>
        <begin position="210"/>
        <end position="242"/>
    </location>
</feature>
<evidence type="ECO:0000256" key="2">
    <source>
        <dbReference type="ARBA" id="ARBA00022823"/>
    </source>
</evidence>
<dbReference type="GO" id="GO:0004742">
    <property type="term" value="F:dihydrolipoyllysine-residue acetyltransferase activity"/>
    <property type="evidence" value="ECO:0007669"/>
    <property type="project" value="TreeGrafter"/>
</dbReference>
<dbReference type="PROSITE" id="PS50968">
    <property type="entry name" value="BIOTINYL_LIPOYL"/>
    <property type="match status" value="1"/>
</dbReference>
<name>A0A8H3PIL3_9LECA</name>
<accession>A0A8H3PIL3</accession>
<dbReference type="OrthoDB" id="202158at2759"/>
<dbReference type="PROSITE" id="PS00189">
    <property type="entry name" value="LIPOYL"/>
    <property type="match status" value="1"/>
</dbReference>
<dbReference type="PANTHER" id="PTHR23151">
    <property type="entry name" value="DIHYDROLIPOAMIDE ACETYL/SUCCINYL-TRANSFERASE-RELATED"/>
    <property type="match status" value="1"/>
</dbReference>
<evidence type="ECO:0000259" key="6">
    <source>
        <dbReference type="PROSITE" id="PS51826"/>
    </source>
</evidence>